<dbReference type="InterPro" id="IPR056884">
    <property type="entry name" value="NPHP3-like_N"/>
</dbReference>
<evidence type="ECO:0000256" key="2">
    <source>
        <dbReference type="SAM" id="MobiDB-lite"/>
    </source>
</evidence>
<dbReference type="KEGG" id="scya:EJ357_00640"/>
<dbReference type="InterPro" id="IPR009003">
    <property type="entry name" value="Peptidase_S1_PA"/>
</dbReference>
<dbReference type="GO" id="GO:0008233">
    <property type="term" value="F:peptidase activity"/>
    <property type="evidence" value="ECO:0007669"/>
    <property type="project" value="UniProtKB-KW"/>
</dbReference>
<dbReference type="Pfam" id="PF24883">
    <property type="entry name" value="NPHP3_N"/>
    <property type="match status" value="1"/>
</dbReference>
<feature type="domain" description="Nephrocystin 3-like N-terminal" evidence="3">
    <location>
        <begin position="294"/>
        <end position="428"/>
    </location>
</feature>
<dbReference type="EMBL" id="CP034539">
    <property type="protein sequence ID" value="AZQ32166.1"/>
    <property type="molecule type" value="Genomic_DNA"/>
</dbReference>
<name>A0A3S5HT54_9ACTN</name>
<dbReference type="InterPro" id="IPR011990">
    <property type="entry name" value="TPR-like_helical_dom_sf"/>
</dbReference>
<keyword evidence="5" id="KW-1185">Reference proteome</keyword>
<evidence type="ECO:0000259" key="3">
    <source>
        <dbReference type="Pfam" id="PF24883"/>
    </source>
</evidence>
<dbReference type="InterPro" id="IPR043504">
    <property type="entry name" value="Peptidase_S1_PA_chymotrypsin"/>
</dbReference>
<protein>
    <submittedName>
        <fullName evidence="4">Serine protease</fullName>
    </submittedName>
</protein>
<dbReference type="PROSITE" id="PS50044">
    <property type="entry name" value="SIGMA54_3"/>
    <property type="match status" value="1"/>
</dbReference>
<proteinExistence type="predicted"/>
<dbReference type="Gene3D" id="1.25.40.10">
    <property type="entry name" value="Tetratricopeptide repeat domain"/>
    <property type="match status" value="2"/>
</dbReference>
<sequence length="1418" mass="153478">MTTSADRGLAPERIAEIIVTLPDGKGRRGTGYRVSAERILTAAHVVDGGTRIRVRFQADRPGEWTTETTVTWRHEGIDIAVLTMESLAAVAPGAADTVEGATPAEAVPLVSYGRIGELDAVLTCTTLGFPRFKLRTDDAGSRFRDAEHVQATCAVLSNRREGTLDLAVGSPPPDDPDPQRSPWEGMSGAPVFTGSRLVGVVAHHHRSDGPGRLAASRVDRWADGLNTEERTTLERLLGRELRYCALPSAAPRENADLVQEIYRAQLTDIAPEQLRDRLTELDDLVAFCAGAETYRWLQAPPWAGKTALAAWFALHPPRGVVPVWFFITNRSASQSDGTAYTEAVIDQLATIAGREPVRAASAPARDGERRLLLREAAERVAERGGTLLLVVDGLDEDQSLKPGGSGTSIVSLLPERPPPNVRVLVTSRTGPGIPADVGGAHPLRNCRVEKLAAAAAAQHTEYEAKYELQQALSGDRLQRDLVGLLTAARGTLTLDDLRELTEEPGYELRRRLSSAFGRILRLRGGTNPGGGGGIDGYGYGYGHSSGVTLYASSRGYLFAHETLLAAAQDELGSDLAAYLERLHTWAEGYERRGWPEGTPPYLLQQYSRLLAHLGDDRRTTALATDARRRERLREVTGSDAACLAETVGARENVRRASPDNLAALAALAVTEDLVARHNESLHPAISEVYARLGHTRKAIGLARSLFSPTDRAWALGRVARVLAETGDRRAVGLVEEGVALTERALAETRRVHDPSLIQAALGQVAPVLALLGRRTESLRGLRELPSPTNDPATRYIVRAHIETALALGDRSTAVELLSQAEEWAGRVSDADVRVRAVGTVADAWERIDQPDRAARLYDLVAELVRSEPHDPVGVSGAAAEVLGRVRPKEAAQLGRLALDLAGRLLRTPENLPEGKEACDAVRALVATGRTDDAMLLAEAVGPWLAERRPWQWPDACFAIAEGLAREGRAEQAWAALADAQEVDFRASFNGRVRTGTRIVDLLIEAGATDQLEALLYAPTQNRPHVRPRTVAAAFATLARHFADRDQTRCLRLLDQAQQARESEDGSAYSTRDERLAVLAGALARAGRTEDAERLAATIGSPDIRAWGYAAVSVALAGKNTRQALRCAERAADVTRVSDTFLVQVNTSTAIVQAWALVGAAERVAEAIEQVPTNQWTDRTRQHALAAEGLWACDPHAAVRLFDPLLAGRERYGAPDLALFLAVALPHDQARGDSVMEHLLGLEQASVPYDFNESALLCLVTATTNRAAARRTLDLLTRFWHRDPFDRQAVMLALAWGALHGLEAARTMVLDIATETERLEALAHLAAYTAGLERDDALLNRPADRFDYLHVALRLAILLHPPQTGPDLPRARALLAEALTQDGWHHAIPVLAALAPEAILPARDVVFADLGLRDGAAAE</sequence>
<accession>A0A3S5HT54</accession>
<dbReference type="Proteomes" id="UP000280298">
    <property type="component" value="Chromosome"/>
</dbReference>
<keyword evidence="4" id="KW-0645">Protease</keyword>
<dbReference type="GO" id="GO:0006508">
    <property type="term" value="P:proteolysis"/>
    <property type="evidence" value="ECO:0007669"/>
    <property type="project" value="UniProtKB-KW"/>
</dbReference>
<dbReference type="SUPFAM" id="SSF50494">
    <property type="entry name" value="Trypsin-like serine proteases"/>
    <property type="match status" value="1"/>
</dbReference>
<gene>
    <name evidence="4" type="ORF">EJ357_00640</name>
</gene>
<reference evidence="4 5" key="1">
    <citation type="journal article" date="2019" name="Int. J. Syst. Evol. Microbiol.">
        <title>Streptomyces cyaneochromogenes sp. nov., a blue pigment-producing actinomycete from manganese-contaminated soil.</title>
        <authorList>
            <person name="Tang X."/>
            <person name="Zhao J."/>
            <person name="Li K."/>
            <person name="Chen Z."/>
            <person name="Sun Y."/>
            <person name="Gao J."/>
        </authorList>
    </citation>
    <scope>NUCLEOTIDE SEQUENCE [LARGE SCALE GENOMIC DNA]</scope>
    <source>
        <strain evidence="4 5">MK-45</strain>
    </source>
</reference>
<dbReference type="RefSeq" id="WP_126387584.1">
    <property type="nucleotide sequence ID" value="NZ_CP034539.1"/>
</dbReference>
<dbReference type="OrthoDB" id="3261206at2"/>
<dbReference type="Gene3D" id="2.40.10.10">
    <property type="entry name" value="Trypsin-like serine proteases"/>
    <property type="match status" value="1"/>
</dbReference>
<evidence type="ECO:0000256" key="1">
    <source>
        <dbReference type="ARBA" id="ARBA00022737"/>
    </source>
</evidence>
<evidence type="ECO:0000313" key="4">
    <source>
        <dbReference type="EMBL" id="AZQ32166.1"/>
    </source>
</evidence>
<evidence type="ECO:0000313" key="5">
    <source>
        <dbReference type="Proteomes" id="UP000280298"/>
    </source>
</evidence>
<keyword evidence="1" id="KW-0677">Repeat</keyword>
<dbReference type="Pfam" id="PF13365">
    <property type="entry name" value="Trypsin_2"/>
    <property type="match status" value="1"/>
</dbReference>
<organism evidence="4 5">
    <name type="scientific">Streptomyces cyaneochromogenes</name>
    <dbReference type="NCBI Taxonomy" id="2496836"/>
    <lineage>
        <taxon>Bacteria</taxon>
        <taxon>Bacillati</taxon>
        <taxon>Actinomycetota</taxon>
        <taxon>Actinomycetes</taxon>
        <taxon>Kitasatosporales</taxon>
        <taxon>Streptomycetaceae</taxon>
        <taxon>Streptomyces</taxon>
    </lineage>
</organism>
<feature type="region of interest" description="Disordered" evidence="2">
    <location>
        <begin position="164"/>
        <end position="188"/>
    </location>
</feature>
<keyword evidence="4" id="KW-0378">Hydrolase</keyword>